<dbReference type="PANTHER" id="PTHR12242:SF49">
    <property type="entry name" value="HEADBUTT, ISOFORM E"/>
    <property type="match status" value="1"/>
</dbReference>
<reference evidence="2" key="1">
    <citation type="journal article" date="2023" name="Insect Mol. Biol.">
        <title>Genome sequencing provides insights into the evolution of gene families encoding plant cell wall-degrading enzymes in longhorned beetles.</title>
        <authorList>
            <person name="Shin N.R."/>
            <person name="Okamura Y."/>
            <person name="Kirsch R."/>
            <person name="Pauchet Y."/>
        </authorList>
    </citation>
    <scope>NUCLEOTIDE SEQUENCE</scope>
    <source>
        <tissue evidence="2">Midgut</tissue>
    </source>
</reference>
<dbReference type="Proteomes" id="UP001162164">
    <property type="component" value="Unassembled WGS sequence"/>
</dbReference>
<feature type="transmembrane region" description="Helical" evidence="1">
    <location>
        <begin position="144"/>
        <end position="164"/>
    </location>
</feature>
<dbReference type="Pfam" id="PF21534">
    <property type="entry name" value="Rost"/>
    <property type="match status" value="1"/>
</dbReference>
<feature type="transmembrane region" description="Helical" evidence="1">
    <location>
        <begin position="176"/>
        <end position="195"/>
    </location>
</feature>
<gene>
    <name evidence="2" type="ORF">NQ317_006910</name>
</gene>
<proteinExistence type="predicted"/>
<feature type="transmembrane region" description="Helical" evidence="1">
    <location>
        <begin position="12"/>
        <end position="32"/>
    </location>
</feature>
<dbReference type="PANTHER" id="PTHR12242">
    <property type="entry name" value="OS02G0130600 PROTEIN-RELATED"/>
    <property type="match status" value="1"/>
</dbReference>
<feature type="non-terminal residue" evidence="2">
    <location>
        <position position="225"/>
    </location>
</feature>
<sequence>MSIRKNGILYAMLKFFHDIGGILTILGLASSLKQPHRPKRYTYASQNFPEIQRLFTWQQLYPLHENHVLFVVSHWQFDKSKPSFIYLLYRTLLAAFLVATWWVSLEEKKYPIYLTNWGYTMCLLQILLAFFMVFFCLSIRVYWITHVAATSAGFVITLIYWTVLYKPDKTFTALNFYVHGSNSIVLLIDLLIIGHPVRFLHFVYPVLFGLAYIIFNVAYYFYDTY</sequence>
<accession>A0ABQ9J6D8</accession>
<protein>
    <submittedName>
        <fullName evidence="2">Uncharacterized protein</fullName>
    </submittedName>
</protein>
<feature type="transmembrane region" description="Helical" evidence="1">
    <location>
        <begin position="84"/>
        <end position="105"/>
    </location>
</feature>
<evidence type="ECO:0000313" key="3">
    <source>
        <dbReference type="Proteomes" id="UP001162164"/>
    </source>
</evidence>
<feature type="transmembrane region" description="Helical" evidence="1">
    <location>
        <begin position="202"/>
        <end position="222"/>
    </location>
</feature>
<keyword evidence="1" id="KW-0472">Membrane</keyword>
<feature type="transmembrane region" description="Helical" evidence="1">
    <location>
        <begin position="117"/>
        <end position="137"/>
    </location>
</feature>
<keyword evidence="3" id="KW-1185">Reference proteome</keyword>
<evidence type="ECO:0000313" key="2">
    <source>
        <dbReference type="EMBL" id="KAJ8973482.1"/>
    </source>
</evidence>
<name>A0ABQ9J6D8_9CUCU</name>
<dbReference type="EMBL" id="JAPWTJ010001164">
    <property type="protein sequence ID" value="KAJ8973482.1"/>
    <property type="molecule type" value="Genomic_DNA"/>
</dbReference>
<evidence type="ECO:0000256" key="1">
    <source>
        <dbReference type="SAM" id="Phobius"/>
    </source>
</evidence>
<keyword evidence="1" id="KW-1133">Transmembrane helix</keyword>
<comment type="caution">
    <text evidence="2">The sequence shown here is derived from an EMBL/GenBank/DDBJ whole genome shotgun (WGS) entry which is preliminary data.</text>
</comment>
<organism evidence="2 3">
    <name type="scientific">Molorchus minor</name>
    <dbReference type="NCBI Taxonomy" id="1323400"/>
    <lineage>
        <taxon>Eukaryota</taxon>
        <taxon>Metazoa</taxon>
        <taxon>Ecdysozoa</taxon>
        <taxon>Arthropoda</taxon>
        <taxon>Hexapoda</taxon>
        <taxon>Insecta</taxon>
        <taxon>Pterygota</taxon>
        <taxon>Neoptera</taxon>
        <taxon>Endopterygota</taxon>
        <taxon>Coleoptera</taxon>
        <taxon>Polyphaga</taxon>
        <taxon>Cucujiformia</taxon>
        <taxon>Chrysomeloidea</taxon>
        <taxon>Cerambycidae</taxon>
        <taxon>Lamiinae</taxon>
        <taxon>Monochamini</taxon>
        <taxon>Molorchus</taxon>
    </lineage>
</organism>
<keyword evidence="1" id="KW-0812">Transmembrane</keyword>
<dbReference type="InterPro" id="IPR049352">
    <property type="entry name" value="Rost"/>
</dbReference>